<dbReference type="GO" id="GO:0016538">
    <property type="term" value="F:cyclin-dependent protein serine/threonine kinase regulator activity"/>
    <property type="evidence" value="ECO:0007669"/>
    <property type="project" value="InterPro"/>
</dbReference>
<feature type="region of interest" description="Disordered" evidence="1">
    <location>
        <begin position="325"/>
        <end position="345"/>
    </location>
</feature>
<dbReference type="InterPro" id="IPR036915">
    <property type="entry name" value="Cyclin-like_sf"/>
</dbReference>
<dbReference type="Gene3D" id="1.10.472.10">
    <property type="entry name" value="Cyclin-like"/>
    <property type="match status" value="1"/>
</dbReference>
<dbReference type="EMBL" id="CAKXYY010000001">
    <property type="protein sequence ID" value="CAH2350263.1"/>
    <property type="molecule type" value="Genomic_DNA"/>
</dbReference>
<keyword evidence="4" id="KW-1185">Reference proteome</keyword>
<dbReference type="GO" id="GO:0006357">
    <property type="term" value="P:regulation of transcription by RNA polymerase II"/>
    <property type="evidence" value="ECO:0007669"/>
    <property type="project" value="InterPro"/>
</dbReference>
<evidence type="ECO:0000256" key="1">
    <source>
        <dbReference type="SAM" id="MobiDB-lite"/>
    </source>
</evidence>
<sequence length="345" mass="39814">MSWQFSEEAFLKQSPSRKQLTLQQDLKTRESIYDFTIKLGSALKLNGKTILAATIYVARFYMRVPITTSKYFVVCAAITISCKLNDNYRPPDKIAMTACALKNPHKQIDEQSDLFWSWRDQLLYREEMMLKTLNFDLNLNLPYELREKLEEEIIEKEKIKKLVNKVEGDEHTLRDVNDLVGDVDGEDEEEYETPIDQADTATDKSDFYSSAKEILRQSVALIEILSSLPILITYNVESFFGASLVIVLFEKYSTSVTLPKDYLLKHVHTTAEESYKCYKYIYKLLKLSQSKDPHLSSHRAAAKRIKLIERKDFFHITNSEVVESSTNTNISNTNGTPRNDDNLIS</sequence>
<organism evidence="3 4">
    <name type="scientific">[Candida] railenensis</name>
    <dbReference type="NCBI Taxonomy" id="45579"/>
    <lineage>
        <taxon>Eukaryota</taxon>
        <taxon>Fungi</taxon>
        <taxon>Dikarya</taxon>
        <taxon>Ascomycota</taxon>
        <taxon>Saccharomycotina</taxon>
        <taxon>Pichiomycetes</taxon>
        <taxon>Debaryomycetaceae</taxon>
        <taxon>Kurtzmaniella</taxon>
    </lineage>
</organism>
<dbReference type="InterPro" id="IPR006671">
    <property type="entry name" value="Cyclin_N"/>
</dbReference>
<dbReference type="PANTHER" id="PTHR10026">
    <property type="entry name" value="CYCLIN"/>
    <property type="match status" value="1"/>
</dbReference>
<gene>
    <name evidence="3" type="ORF">CLIB1423_01S06150</name>
</gene>
<dbReference type="InterPro" id="IPR043198">
    <property type="entry name" value="Cyclin/Ssn8"/>
</dbReference>
<dbReference type="AlphaFoldDB" id="A0A9P0VVG4"/>
<reference evidence="3" key="1">
    <citation type="submission" date="2022-03" db="EMBL/GenBank/DDBJ databases">
        <authorList>
            <person name="Legras J.-L."/>
            <person name="Devillers H."/>
            <person name="Grondin C."/>
        </authorList>
    </citation>
    <scope>NUCLEOTIDE SEQUENCE</scope>
    <source>
        <strain evidence="3">CLIB 1423</strain>
    </source>
</reference>
<feature type="compositionally biased region" description="Low complexity" evidence="1">
    <location>
        <begin position="325"/>
        <end position="336"/>
    </location>
</feature>
<evidence type="ECO:0000313" key="4">
    <source>
        <dbReference type="Proteomes" id="UP000837801"/>
    </source>
</evidence>
<comment type="caution">
    <text evidence="3">The sequence shown here is derived from an EMBL/GenBank/DDBJ whole genome shotgun (WGS) entry which is preliminary data.</text>
</comment>
<protein>
    <recommendedName>
        <fullName evidence="2">Cyclin N-terminal domain-containing protein</fullName>
    </recommendedName>
</protein>
<feature type="domain" description="Cyclin N-terminal" evidence="2">
    <location>
        <begin position="7"/>
        <end position="138"/>
    </location>
</feature>
<dbReference type="Pfam" id="PF00134">
    <property type="entry name" value="Cyclin_N"/>
    <property type="match status" value="1"/>
</dbReference>
<accession>A0A9P0VVG4</accession>
<name>A0A9P0VVG4_9ASCO</name>
<dbReference type="SUPFAM" id="SSF47954">
    <property type="entry name" value="Cyclin-like"/>
    <property type="match status" value="1"/>
</dbReference>
<proteinExistence type="predicted"/>
<evidence type="ECO:0000313" key="3">
    <source>
        <dbReference type="EMBL" id="CAH2350263.1"/>
    </source>
</evidence>
<dbReference type="Proteomes" id="UP000837801">
    <property type="component" value="Unassembled WGS sequence"/>
</dbReference>
<dbReference type="OrthoDB" id="25002at2759"/>
<evidence type="ECO:0000259" key="2">
    <source>
        <dbReference type="Pfam" id="PF00134"/>
    </source>
</evidence>